<dbReference type="Pfam" id="PF01522">
    <property type="entry name" value="Polysacc_deac_1"/>
    <property type="match status" value="1"/>
</dbReference>
<feature type="domain" description="GAF" evidence="2">
    <location>
        <begin position="300"/>
        <end position="423"/>
    </location>
</feature>
<dbReference type="InterPro" id="IPR011330">
    <property type="entry name" value="Glyco_hydro/deAcase_b/a-brl"/>
</dbReference>
<evidence type="ECO:0000259" key="2">
    <source>
        <dbReference type="Pfam" id="PF01590"/>
    </source>
</evidence>
<keyword evidence="4" id="KW-1185">Reference proteome</keyword>
<protein>
    <submittedName>
        <fullName evidence="3">GAF domain-containing protein</fullName>
    </submittedName>
</protein>
<evidence type="ECO:0000313" key="4">
    <source>
        <dbReference type="Proteomes" id="UP001596058"/>
    </source>
</evidence>
<evidence type="ECO:0000259" key="1">
    <source>
        <dbReference type="Pfam" id="PF01522"/>
    </source>
</evidence>
<dbReference type="InterPro" id="IPR029016">
    <property type="entry name" value="GAF-like_dom_sf"/>
</dbReference>
<dbReference type="Gene3D" id="3.20.20.370">
    <property type="entry name" value="Glycoside hydrolase/deacetylase"/>
    <property type="match status" value="1"/>
</dbReference>
<sequence>MTRDLIGYGRAGRTVRWPGGARVAVCLVVNYEEGAEQSFWAGDRRNEIPQEFDYPPLGVRDLGNESIFEYGARAGIWRLQRLFDTLRLPVTIQGCAQAFELNPEVGAWIEEAGHDVCCHGYRWENVSVLPREVERERLAMAIESITSTCGRRPRGWYSRQPASVNTRELLVEEGGFLYDSDSFADDLPYYTEVLGRRHLIIPYSFTLNDGRFLPGQSYSGPEVFLDHCRRAFDQLWEEGGAGQPKMMTIGLHPRFVGQPARAHALGEFLRYAQDRGEVWFAGREDIARLWLGRSWAFELCDSLLAATGASRTTVRLGEAELAAESRAPGVRGMDAGPAIDPRAFPTYQYLRDERRLLIQDDCRTGDPRPPASLVEHHRVYAQMLAPIVVRGELAGTISVHQQDTTRTWTDAEVAALAAARARAEKELG</sequence>
<gene>
    <name evidence="3" type="ORF">ACFPZ3_62185</name>
</gene>
<dbReference type="Proteomes" id="UP001596058">
    <property type="component" value="Unassembled WGS sequence"/>
</dbReference>
<dbReference type="InterPro" id="IPR002509">
    <property type="entry name" value="NODB_dom"/>
</dbReference>
<dbReference type="SUPFAM" id="SSF88713">
    <property type="entry name" value="Glycoside hydrolase/deacetylase"/>
    <property type="match status" value="1"/>
</dbReference>
<name>A0ABW1DA25_9ACTN</name>
<dbReference type="RefSeq" id="WP_379523840.1">
    <property type="nucleotide sequence ID" value="NZ_JBHSPA010000112.1"/>
</dbReference>
<dbReference type="Gene3D" id="3.30.450.40">
    <property type="match status" value="1"/>
</dbReference>
<evidence type="ECO:0000313" key="3">
    <source>
        <dbReference type="EMBL" id="MFC5834427.1"/>
    </source>
</evidence>
<dbReference type="PANTHER" id="PTHR43123:SF1">
    <property type="entry name" value="POLYSACCHARIDE DEACETYLASE-RELATED"/>
    <property type="match status" value="1"/>
</dbReference>
<dbReference type="PANTHER" id="PTHR43123">
    <property type="entry name" value="POLYSACCHARIDE DEACETYLASE-RELATED"/>
    <property type="match status" value="1"/>
</dbReference>
<accession>A0ABW1DA25</accession>
<proteinExistence type="predicted"/>
<reference evidence="4" key="1">
    <citation type="journal article" date="2019" name="Int. J. Syst. Evol. Microbiol.">
        <title>The Global Catalogue of Microorganisms (GCM) 10K type strain sequencing project: providing services to taxonomists for standard genome sequencing and annotation.</title>
        <authorList>
            <consortium name="The Broad Institute Genomics Platform"/>
            <consortium name="The Broad Institute Genome Sequencing Center for Infectious Disease"/>
            <person name="Wu L."/>
            <person name="Ma J."/>
        </authorList>
    </citation>
    <scope>NUCLEOTIDE SEQUENCE [LARGE SCALE GENOMIC DNA]</scope>
    <source>
        <strain evidence="4">CCUG 53903</strain>
    </source>
</reference>
<comment type="caution">
    <text evidence="3">The sequence shown here is derived from an EMBL/GenBank/DDBJ whole genome shotgun (WGS) entry which is preliminary data.</text>
</comment>
<organism evidence="3 4">
    <name type="scientific">Nonomuraea insulae</name>
    <dbReference type="NCBI Taxonomy" id="1616787"/>
    <lineage>
        <taxon>Bacteria</taxon>
        <taxon>Bacillati</taxon>
        <taxon>Actinomycetota</taxon>
        <taxon>Actinomycetes</taxon>
        <taxon>Streptosporangiales</taxon>
        <taxon>Streptosporangiaceae</taxon>
        <taxon>Nonomuraea</taxon>
    </lineage>
</organism>
<dbReference type="EMBL" id="JBHSPA010000112">
    <property type="protein sequence ID" value="MFC5834427.1"/>
    <property type="molecule type" value="Genomic_DNA"/>
</dbReference>
<dbReference type="SUPFAM" id="SSF55781">
    <property type="entry name" value="GAF domain-like"/>
    <property type="match status" value="1"/>
</dbReference>
<dbReference type="Pfam" id="PF01590">
    <property type="entry name" value="GAF"/>
    <property type="match status" value="1"/>
</dbReference>
<feature type="domain" description="NodB homology" evidence="1">
    <location>
        <begin position="68"/>
        <end position="156"/>
    </location>
</feature>
<dbReference type="InterPro" id="IPR003018">
    <property type="entry name" value="GAF"/>
</dbReference>